<evidence type="ECO:0008006" key="4">
    <source>
        <dbReference type="Google" id="ProtNLM"/>
    </source>
</evidence>
<gene>
    <name evidence="2" type="ORF">CO007_05495</name>
</gene>
<feature type="transmembrane region" description="Helical" evidence="1">
    <location>
        <begin position="51"/>
        <end position="69"/>
    </location>
</feature>
<proteinExistence type="predicted"/>
<keyword evidence="1" id="KW-0812">Transmembrane</keyword>
<accession>A0A2M8GL65</accession>
<dbReference type="AlphaFoldDB" id="A0A2M8GL65"/>
<comment type="caution">
    <text evidence="2">The sequence shown here is derived from an EMBL/GenBank/DDBJ whole genome shotgun (WGS) entry which is preliminary data.</text>
</comment>
<protein>
    <recommendedName>
        <fullName evidence="4">Glycosyltransferase RgtA/B/C/D-like domain-containing protein</fullName>
    </recommendedName>
</protein>
<feature type="transmembrane region" description="Helical" evidence="1">
    <location>
        <begin position="259"/>
        <end position="282"/>
    </location>
</feature>
<keyword evidence="1" id="KW-0472">Membrane</keyword>
<feature type="transmembrane region" description="Helical" evidence="1">
    <location>
        <begin position="212"/>
        <end position="229"/>
    </location>
</feature>
<feature type="transmembrane region" description="Helical" evidence="1">
    <location>
        <begin position="75"/>
        <end position="94"/>
    </location>
</feature>
<feature type="transmembrane region" description="Helical" evidence="1">
    <location>
        <begin position="356"/>
        <end position="374"/>
    </location>
</feature>
<feature type="transmembrane region" description="Helical" evidence="1">
    <location>
        <begin position="6"/>
        <end position="39"/>
    </location>
</feature>
<dbReference type="EMBL" id="PFQK01000093">
    <property type="protein sequence ID" value="PJC81300.1"/>
    <property type="molecule type" value="Genomic_DNA"/>
</dbReference>
<organism evidence="2 3">
    <name type="scientific">Candidatus Roizmanbacteria bacterium CG_4_8_14_3_um_filter_36_10</name>
    <dbReference type="NCBI Taxonomy" id="1974834"/>
    <lineage>
        <taxon>Bacteria</taxon>
        <taxon>Candidatus Roizmaniibacteriota</taxon>
    </lineage>
</organism>
<reference evidence="3" key="1">
    <citation type="submission" date="2017-09" db="EMBL/GenBank/DDBJ databases">
        <title>Depth-based differentiation of microbial function through sediment-hosted aquifers and enrichment of novel symbionts in the deep terrestrial subsurface.</title>
        <authorList>
            <person name="Probst A.J."/>
            <person name="Ladd B."/>
            <person name="Jarett J.K."/>
            <person name="Geller-Mcgrath D.E."/>
            <person name="Sieber C.M.K."/>
            <person name="Emerson J.B."/>
            <person name="Anantharaman K."/>
            <person name="Thomas B.C."/>
            <person name="Malmstrom R."/>
            <person name="Stieglmeier M."/>
            <person name="Klingl A."/>
            <person name="Woyke T."/>
            <person name="Ryan C.M."/>
            <person name="Banfield J.F."/>
        </authorList>
    </citation>
    <scope>NUCLEOTIDE SEQUENCE [LARGE SCALE GENOMIC DNA]</scope>
</reference>
<evidence type="ECO:0000313" key="2">
    <source>
        <dbReference type="EMBL" id="PJC81300.1"/>
    </source>
</evidence>
<sequence length="426" mass="50428">MNRKLFILLLLFFSIVPNLGFFNYASLLIIVFILINLLIFKDKNRVIFKQSSTLGLLILPIYGLIYYGGLYQNQGSILIGKYIIFFLLIIVSLFNLIPVKSNYDHYLFKGIIVFYLIISFLTIYNSPHPHVDTVVVLKEAPLKLIQGKNPYSEEYSRVYPGIEPNYYNYLPASFLYSLPFVLLFNDPRFGIICANLVSIFLLRKLFKNKINPYSLNILTLVFLFLPRSFYILEHSYLDPIIFLFFICFLYFYLNKKIGWAILFLGFFFSFRQTLIILLPILLQGIKKLQEIITLKKLILFFFPFMIVFLFFIFNPKAFLEDVFFNLNPNKITSPIYNSLTLPSLLNKTIFVSNNQYGYLTGYLFFLLLYLFVYLQKRHILIKLSTVLLLFNIFMYHAFFNSYYLVCLFLFTDYLFNFSRRFKNFGA</sequence>
<feature type="transmembrane region" description="Helical" evidence="1">
    <location>
        <begin position="106"/>
        <end position="124"/>
    </location>
</feature>
<dbReference type="Proteomes" id="UP000229370">
    <property type="component" value="Unassembled WGS sequence"/>
</dbReference>
<feature type="transmembrane region" description="Helical" evidence="1">
    <location>
        <begin position="294"/>
        <end position="313"/>
    </location>
</feature>
<feature type="transmembrane region" description="Helical" evidence="1">
    <location>
        <begin position="236"/>
        <end position="253"/>
    </location>
</feature>
<feature type="transmembrane region" description="Helical" evidence="1">
    <location>
        <begin position="189"/>
        <end position="206"/>
    </location>
</feature>
<feature type="transmembrane region" description="Helical" evidence="1">
    <location>
        <begin position="386"/>
        <end position="410"/>
    </location>
</feature>
<evidence type="ECO:0000313" key="3">
    <source>
        <dbReference type="Proteomes" id="UP000229370"/>
    </source>
</evidence>
<evidence type="ECO:0000256" key="1">
    <source>
        <dbReference type="SAM" id="Phobius"/>
    </source>
</evidence>
<keyword evidence="1" id="KW-1133">Transmembrane helix</keyword>
<name>A0A2M8GL65_9BACT</name>